<evidence type="ECO:0000313" key="1">
    <source>
        <dbReference type="EMBL" id="KAJ6829521.1"/>
    </source>
</evidence>
<proteinExistence type="predicted"/>
<name>A0AAX6GMQ2_IRIPA</name>
<reference evidence="1" key="2">
    <citation type="submission" date="2023-04" db="EMBL/GenBank/DDBJ databases">
        <authorList>
            <person name="Bruccoleri R.E."/>
            <person name="Oakeley E.J."/>
            <person name="Faust A.-M."/>
            <person name="Dessus-Babus S."/>
            <person name="Altorfer M."/>
            <person name="Burckhardt D."/>
            <person name="Oertli M."/>
            <person name="Naumann U."/>
            <person name="Petersen F."/>
            <person name="Wong J."/>
        </authorList>
    </citation>
    <scope>NUCLEOTIDE SEQUENCE</scope>
    <source>
        <strain evidence="1">GSM-AAB239-AS_SAM_17_03QT</strain>
        <tissue evidence="1">Leaf</tissue>
    </source>
</reference>
<sequence>MSVLRLKEALKVCSRVSGWPPRLRCRLAASRRGGHAARDRPVPLFSRFQSGVRAVDIE</sequence>
<comment type="caution">
    <text evidence="1">The sequence shown here is derived from an EMBL/GenBank/DDBJ whole genome shotgun (WGS) entry which is preliminary data.</text>
</comment>
<protein>
    <submittedName>
        <fullName evidence="1">Clathrin interactor EPSIN 1-like</fullName>
    </submittedName>
</protein>
<evidence type="ECO:0000313" key="2">
    <source>
        <dbReference type="Proteomes" id="UP001140949"/>
    </source>
</evidence>
<dbReference type="Proteomes" id="UP001140949">
    <property type="component" value="Unassembled WGS sequence"/>
</dbReference>
<accession>A0AAX6GMQ2</accession>
<gene>
    <name evidence="1" type="ORF">M6B38_357445</name>
</gene>
<reference evidence="1" key="1">
    <citation type="journal article" date="2023" name="GigaByte">
        <title>Genome assembly of the bearded iris, Iris pallida Lam.</title>
        <authorList>
            <person name="Bruccoleri R.E."/>
            <person name="Oakeley E.J."/>
            <person name="Faust A.M.E."/>
            <person name="Altorfer M."/>
            <person name="Dessus-Babus S."/>
            <person name="Burckhardt D."/>
            <person name="Oertli M."/>
            <person name="Naumann U."/>
            <person name="Petersen F."/>
            <person name="Wong J."/>
        </authorList>
    </citation>
    <scope>NUCLEOTIDE SEQUENCE</scope>
    <source>
        <strain evidence="1">GSM-AAB239-AS_SAM_17_03QT</strain>
    </source>
</reference>
<organism evidence="1 2">
    <name type="scientific">Iris pallida</name>
    <name type="common">Sweet iris</name>
    <dbReference type="NCBI Taxonomy" id="29817"/>
    <lineage>
        <taxon>Eukaryota</taxon>
        <taxon>Viridiplantae</taxon>
        <taxon>Streptophyta</taxon>
        <taxon>Embryophyta</taxon>
        <taxon>Tracheophyta</taxon>
        <taxon>Spermatophyta</taxon>
        <taxon>Magnoliopsida</taxon>
        <taxon>Liliopsida</taxon>
        <taxon>Asparagales</taxon>
        <taxon>Iridaceae</taxon>
        <taxon>Iridoideae</taxon>
        <taxon>Irideae</taxon>
        <taxon>Iris</taxon>
    </lineage>
</organism>
<dbReference type="EMBL" id="JANAVB010018463">
    <property type="protein sequence ID" value="KAJ6829521.1"/>
    <property type="molecule type" value="Genomic_DNA"/>
</dbReference>
<keyword evidence="2" id="KW-1185">Reference proteome</keyword>
<dbReference type="AlphaFoldDB" id="A0AAX6GMQ2"/>